<gene>
    <name evidence="2" type="ORF">MNV_1500013</name>
</gene>
<dbReference type="Pfam" id="PF01889">
    <property type="entry name" value="DUF63"/>
    <property type="match status" value="1"/>
</dbReference>
<keyword evidence="1" id="KW-0472">Membrane</keyword>
<feature type="transmembrane region" description="Helical" evidence="1">
    <location>
        <begin position="55"/>
        <end position="76"/>
    </location>
</feature>
<proteinExistence type="predicted"/>
<dbReference type="AlphaFoldDB" id="A0A284VLB4"/>
<dbReference type="EMBL" id="FZMP01000058">
    <property type="protein sequence ID" value="SNQ59999.1"/>
    <property type="molecule type" value="Genomic_DNA"/>
</dbReference>
<dbReference type="STRING" id="1392998.ANME2D_00680"/>
<dbReference type="PANTHER" id="PTHR40700">
    <property type="entry name" value="HYPOTHETICAL MEMBRANE PROTEIN, CONSERVED, DUF63 FAMILY"/>
    <property type="match status" value="1"/>
</dbReference>
<keyword evidence="1" id="KW-1133">Transmembrane helix</keyword>
<dbReference type="OrthoDB" id="84937at2157"/>
<name>A0A284VLB4_9EURY</name>
<dbReference type="Proteomes" id="UP000218615">
    <property type="component" value="Unassembled WGS sequence"/>
</dbReference>
<organism evidence="2 3">
    <name type="scientific">Candidatus Methanoperedens nitratireducens</name>
    <dbReference type="NCBI Taxonomy" id="1392998"/>
    <lineage>
        <taxon>Archaea</taxon>
        <taxon>Methanobacteriati</taxon>
        <taxon>Methanobacteriota</taxon>
        <taxon>Stenosarchaea group</taxon>
        <taxon>Methanomicrobia</taxon>
        <taxon>Methanosarcinales</taxon>
        <taxon>ANME-2 cluster</taxon>
        <taxon>Candidatus Methanoperedentaceae</taxon>
        <taxon>Candidatus Methanoperedens</taxon>
    </lineage>
</organism>
<keyword evidence="1" id="KW-0812">Transmembrane</keyword>
<feature type="transmembrane region" description="Helical" evidence="1">
    <location>
        <begin position="259"/>
        <end position="276"/>
    </location>
</feature>
<reference evidence="3" key="1">
    <citation type="submission" date="2017-06" db="EMBL/GenBank/DDBJ databases">
        <authorList>
            <person name="Cremers G."/>
        </authorList>
    </citation>
    <scope>NUCLEOTIDE SEQUENCE [LARGE SCALE GENOMIC DNA]</scope>
</reference>
<dbReference type="PANTHER" id="PTHR40700:SF1">
    <property type="entry name" value="DUF63 DOMAIN-CONTAINING PROTEIN"/>
    <property type="match status" value="1"/>
</dbReference>
<protein>
    <submittedName>
        <fullName evidence="2">Conserved membrane protein</fullName>
    </submittedName>
</protein>
<accession>A0A284VLB4</accession>
<evidence type="ECO:0000256" key="1">
    <source>
        <dbReference type="SAM" id="Phobius"/>
    </source>
</evidence>
<dbReference type="InterPro" id="IPR002749">
    <property type="entry name" value="DUF63"/>
</dbReference>
<feature type="transmembrane region" description="Helical" evidence="1">
    <location>
        <begin position="183"/>
        <end position="207"/>
    </location>
</feature>
<evidence type="ECO:0000313" key="2">
    <source>
        <dbReference type="EMBL" id="SNQ59999.1"/>
    </source>
</evidence>
<feature type="transmembrane region" description="Helical" evidence="1">
    <location>
        <begin position="227"/>
        <end position="247"/>
    </location>
</feature>
<feature type="transmembrane region" description="Helical" evidence="1">
    <location>
        <begin position="125"/>
        <end position="147"/>
    </location>
</feature>
<evidence type="ECO:0000313" key="3">
    <source>
        <dbReference type="Proteomes" id="UP000218615"/>
    </source>
</evidence>
<sequence>MSIIDTLWQYIYKYYISGIINDTSYNPVDTVTYAILLGLSIFGILRLLEKLKVEIDARFIVAITPYVLAGSSLRVIEDSGVFAPPLRYIFITPIIYFFIFFVTITLLVIAISLQRRGFVKDYHPFFGYAGVAWTLINMAVLLAVGTIKNPAPAAAILTLGVISTGIVYAASRMIKFTLLTDKLNISILFTHLLDASSTFVGIDWLGYYEKHVVPTFFIDTLGNYTDHPSFVMYPLKLIVFIPVLYMLDYKFDAEKEKKLINLMKLAILVLGLSPATRNTLRLLMGV</sequence>
<keyword evidence="3" id="KW-1185">Reference proteome</keyword>
<feature type="transmembrane region" description="Helical" evidence="1">
    <location>
        <begin position="153"/>
        <end position="171"/>
    </location>
</feature>
<feature type="transmembrane region" description="Helical" evidence="1">
    <location>
        <begin position="31"/>
        <end position="48"/>
    </location>
</feature>
<dbReference type="RefSeq" id="WP_096204283.1">
    <property type="nucleotide sequence ID" value="NZ_FZMP01000058.1"/>
</dbReference>
<feature type="transmembrane region" description="Helical" evidence="1">
    <location>
        <begin position="88"/>
        <end position="113"/>
    </location>
</feature>